<dbReference type="InterPro" id="IPR027477">
    <property type="entry name" value="Succ_DH/fumarate_Rdtase_cat_sf"/>
</dbReference>
<dbReference type="PANTHER" id="PTHR43400">
    <property type="entry name" value="FUMARATE REDUCTASE"/>
    <property type="match status" value="1"/>
</dbReference>
<evidence type="ECO:0000256" key="5">
    <source>
        <dbReference type="SAM" id="MobiDB-lite"/>
    </source>
</evidence>
<feature type="domain" description="FAD-dependent oxidoreductase 2 FAD-binding" evidence="6">
    <location>
        <begin position="7"/>
        <end position="468"/>
    </location>
</feature>
<evidence type="ECO:0000259" key="6">
    <source>
        <dbReference type="Pfam" id="PF00890"/>
    </source>
</evidence>
<name>A0A501WJA8_9RHOB</name>
<dbReference type="SUPFAM" id="SSF51905">
    <property type="entry name" value="FAD/NAD(P)-binding domain"/>
    <property type="match status" value="1"/>
</dbReference>
<evidence type="ECO:0000256" key="1">
    <source>
        <dbReference type="ARBA" id="ARBA00001974"/>
    </source>
</evidence>
<dbReference type="OrthoDB" id="3178130at2"/>
<dbReference type="AlphaFoldDB" id="A0A501WJA8"/>
<keyword evidence="8" id="KW-1185">Reference proteome</keyword>
<evidence type="ECO:0000256" key="4">
    <source>
        <dbReference type="ARBA" id="ARBA00023002"/>
    </source>
</evidence>
<reference evidence="7 8" key="1">
    <citation type="submission" date="2019-06" db="EMBL/GenBank/DDBJ databases">
        <title>A novel bacterium of genus Amaricoccus, isolated from marine sediment.</title>
        <authorList>
            <person name="Huang H."/>
            <person name="Mo K."/>
            <person name="Hu Y."/>
        </authorList>
    </citation>
    <scope>NUCLEOTIDE SEQUENCE [LARGE SCALE GENOMIC DNA]</scope>
    <source>
        <strain evidence="7 8">HB172011</strain>
    </source>
</reference>
<dbReference type="GO" id="GO:0008202">
    <property type="term" value="P:steroid metabolic process"/>
    <property type="evidence" value="ECO:0007669"/>
    <property type="project" value="UniProtKB-ARBA"/>
</dbReference>
<dbReference type="InterPro" id="IPR003953">
    <property type="entry name" value="FAD-dep_OxRdtase_2_FAD-bd"/>
</dbReference>
<sequence length="491" mass="51601">MAENEYDVVIVGYGGAGAAAAIEAADAGGSVLVIEKFGDGGGTTRMAGGNIRSVLDAEKMIDHFHALCDGTTDRESVVAHVEGLARLPDWIERRGGLMRSDPSEKLGAPRKSGPPYPGATPGTGFPGVVGADGIGLRYRWPKNPRNGLSRGAAAWAMLAENVGSRKIDVITETAVKRLNRDGFSGRVTGLVAEQGGKEIEVRAKQGIVLSSGGFSWNPELMRQWLGVAVHSAAPPHRNTGEGIVMAQAVGAALWHMSGVVMSMGIAVPEYEATFSFHIKERGFIMVDRLGKRFCDESKLAGHSGGLLLDGRDHHAALRRRLPSYVIFDEATRLAGPIIATERGFNTDAGWSEDNSMPIEKGWITSASSIAELAAKLDLPADALAETIDSYNRGIETGADPFGRGAANAAPIEKGPFYGVAVWPTLYNTQGGPRRTARGEIVDPWGAPIPGLFGAGELGSIFNTLYPGGVNYGEAFVSGRVAGAAALGATPK</sequence>
<gene>
    <name evidence="7" type="ORF">FJM51_20780</name>
</gene>
<comment type="cofactor">
    <cofactor evidence="1">
        <name>FAD</name>
        <dbReference type="ChEBI" id="CHEBI:57692"/>
    </cofactor>
</comment>
<evidence type="ECO:0000256" key="2">
    <source>
        <dbReference type="ARBA" id="ARBA00022630"/>
    </source>
</evidence>
<dbReference type="GO" id="GO:0016491">
    <property type="term" value="F:oxidoreductase activity"/>
    <property type="evidence" value="ECO:0007669"/>
    <property type="project" value="UniProtKB-KW"/>
</dbReference>
<evidence type="ECO:0000256" key="3">
    <source>
        <dbReference type="ARBA" id="ARBA00022827"/>
    </source>
</evidence>
<evidence type="ECO:0000313" key="7">
    <source>
        <dbReference type="EMBL" id="TPE47121.1"/>
    </source>
</evidence>
<dbReference type="Gene3D" id="3.50.50.60">
    <property type="entry name" value="FAD/NAD(P)-binding domain"/>
    <property type="match status" value="1"/>
</dbReference>
<feature type="region of interest" description="Disordered" evidence="5">
    <location>
        <begin position="96"/>
        <end position="124"/>
    </location>
</feature>
<dbReference type="Gene3D" id="3.90.700.10">
    <property type="entry name" value="Succinate dehydrogenase/fumarate reductase flavoprotein, catalytic domain"/>
    <property type="match status" value="1"/>
</dbReference>
<proteinExistence type="predicted"/>
<keyword evidence="2" id="KW-0285">Flavoprotein</keyword>
<dbReference type="Proteomes" id="UP000319255">
    <property type="component" value="Unassembled WGS sequence"/>
</dbReference>
<dbReference type="InterPro" id="IPR050315">
    <property type="entry name" value="FAD-oxidoreductase_2"/>
</dbReference>
<dbReference type="Pfam" id="PF00890">
    <property type="entry name" value="FAD_binding_2"/>
    <property type="match status" value="1"/>
</dbReference>
<evidence type="ECO:0000313" key="8">
    <source>
        <dbReference type="Proteomes" id="UP000319255"/>
    </source>
</evidence>
<accession>A0A501WJA8</accession>
<dbReference type="PANTHER" id="PTHR43400:SF10">
    <property type="entry name" value="3-OXOSTEROID 1-DEHYDROGENASE"/>
    <property type="match status" value="1"/>
</dbReference>
<organism evidence="7 8">
    <name type="scientific">Amaricoccus solimangrovi</name>
    <dbReference type="NCBI Taxonomy" id="2589815"/>
    <lineage>
        <taxon>Bacteria</taxon>
        <taxon>Pseudomonadati</taxon>
        <taxon>Pseudomonadota</taxon>
        <taxon>Alphaproteobacteria</taxon>
        <taxon>Rhodobacterales</taxon>
        <taxon>Paracoccaceae</taxon>
        <taxon>Amaricoccus</taxon>
    </lineage>
</organism>
<comment type="caution">
    <text evidence="7">The sequence shown here is derived from an EMBL/GenBank/DDBJ whole genome shotgun (WGS) entry which is preliminary data.</text>
</comment>
<dbReference type="InterPro" id="IPR036188">
    <property type="entry name" value="FAD/NAD-bd_sf"/>
</dbReference>
<dbReference type="EMBL" id="VFRP01000035">
    <property type="protein sequence ID" value="TPE47121.1"/>
    <property type="molecule type" value="Genomic_DNA"/>
</dbReference>
<keyword evidence="4" id="KW-0560">Oxidoreductase</keyword>
<dbReference type="SUPFAM" id="SSF56425">
    <property type="entry name" value="Succinate dehydrogenase/fumarate reductase flavoprotein, catalytic domain"/>
    <property type="match status" value="1"/>
</dbReference>
<keyword evidence="3" id="KW-0274">FAD</keyword>
<protein>
    <submittedName>
        <fullName evidence="7">FAD-dependent oxidoreductase</fullName>
    </submittedName>
</protein>
<dbReference type="RefSeq" id="WP_140456044.1">
    <property type="nucleotide sequence ID" value="NZ_VFRP01000035.1"/>
</dbReference>